<keyword evidence="3" id="KW-0732">Signal</keyword>
<evidence type="ECO:0000259" key="4">
    <source>
        <dbReference type="PROSITE" id="PS50228"/>
    </source>
</evidence>
<evidence type="ECO:0000256" key="3">
    <source>
        <dbReference type="SAM" id="SignalP"/>
    </source>
</evidence>
<organism evidence="5 6">
    <name type="scientific">Labeo rohita</name>
    <name type="common">Indian major carp</name>
    <name type="synonym">Cyprinus rohita</name>
    <dbReference type="NCBI Taxonomy" id="84645"/>
    <lineage>
        <taxon>Eukaryota</taxon>
        <taxon>Metazoa</taxon>
        <taxon>Chordata</taxon>
        <taxon>Craniata</taxon>
        <taxon>Vertebrata</taxon>
        <taxon>Euteleostomi</taxon>
        <taxon>Actinopterygii</taxon>
        <taxon>Neopterygii</taxon>
        <taxon>Teleostei</taxon>
        <taxon>Ostariophysi</taxon>
        <taxon>Cypriniformes</taxon>
        <taxon>Cyprinidae</taxon>
        <taxon>Labeoninae</taxon>
        <taxon>Labeonini</taxon>
        <taxon>Labeo</taxon>
    </lineage>
</organism>
<keyword evidence="2" id="KW-0677">Repeat</keyword>
<evidence type="ECO:0000256" key="1">
    <source>
        <dbReference type="ARBA" id="ARBA00022734"/>
    </source>
</evidence>
<dbReference type="Proteomes" id="UP000290572">
    <property type="component" value="Unassembled WGS sequence"/>
</dbReference>
<dbReference type="InterPro" id="IPR000922">
    <property type="entry name" value="Lectin_gal-bd_dom"/>
</dbReference>
<dbReference type="PROSITE" id="PS50228">
    <property type="entry name" value="SUEL_LECTIN"/>
    <property type="match status" value="1"/>
</dbReference>
<feature type="signal peptide" evidence="3">
    <location>
        <begin position="1"/>
        <end position="22"/>
    </location>
</feature>
<dbReference type="Gene3D" id="2.60.120.740">
    <property type="match status" value="1"/>
</dbReference>
<dbReference type="PANTHER" id="PTHR46780">
    <property type="entry name" value="PROTEIN EVA-1"/>
    <property type="match status" value="1"/>
</dbReference>
<gene>
    <name evidence="5" type="ORF">ROHU_024684</name>
</gene>
<name>A0A498MLZ2_LABRO</name>
<dbReference type="Pfam" id="PF02140">
    <property type="entry name" value="SUEL_Lectin"/>
    <property type="match status" value="1"/>
</dbReference>
<protein>
    <submittedName>
        <fullName evidence="5">L-rhamnose-binding lectin CSL2-like protein</fullName>
    </submittedName>
</protein>
<dbReference type="InterPro" id="IPR043159">
    <property type="entry name" value="Lectin_gal-bd_sf"/>
</dbReference>
<dbReference type="AlphaFoldDB" id="A0A498MLZ2"/>
<dbReference type="GO" id="GO:0030246">
    <property type="term" value="F:carbohydrate binding"/>
    <property type="evidence" value="ECO:0007669"/>
    <property type="project" value="UniProtKB-KW"/>
</dbReference>
<evidence type="ECO:0000256" key="2">
    <source>
        <dbReference type="ARBA" id="ARBA00022737"/>
    </source>
</evidence>
<sequence length="109" mass="11823">MFSLSVLLLTLMLLNSGLLISADTGVISVQSTTYGRTSSLICSFDRTPSEISNTQCSVDVSAVSKRCEGKNSCSILASNSVFSDPCFGTFKYLYISYTCESKCKCYCTE</sequence>
<accession>A0A498MLZ2</accession>
<keyword evidence="1 5" id="KW-0430">Lectin</keyword>
<comment type="caution">
    <text evidence="5">The sequence shown here is derived from an EMBL/GenBank/DDBJ whole genome shotgun (WGS) entry which is preliminary data.</text>
</comment>
<evidence type="ECO:0000313" key="5">
    <source>
        <dbReference type="EMBL" id="RXN20823.1"/>
    </source>
</evidence>
<feature type="domain" description="SUEL-type lectin" evidence="4">
    <location>
        <begin position="26"/>
        <end position="100"/>
    </location>
</feature>
<dbReference type="EMBL" id="QBIY01012630">
    <property type="protein sequence ID" value="RXN20823.1"/>
    <property type="molecule type" value="Genomic_DNA"/>
</dbReference>
<feature type="chain" id="PRO_5019845429" evidence="3">
    <location>
        <begin position="23"/>
        <end position="109"/>
    </location>
</feature>
<evidence type="ECO:0000313" key="6">
    <source>
        <dbReference type="Proteomes" id="UP000290572"/>
    </source>
</evidence>
<proteinExistence type="predicted"/>
<reference evidence="5 6" key="1">
    <citation type="submission" date="2018-03" db="EMBL/GenBank/DDBJ databases">
        <title>Draft genome sequence of Rohu Carp (Labeo rohita).</title>
        <authorList>
            <person name="Das P."/>
            <person name="Kushwaha B."/>
            <person name="Joshi C.G."/>
            <person name="Kumar D."/>
            <person name="Nagpure N.S."/>
            <person name="Sahoo L."/>
            <person name="Das S.P."/>
            <person name="Bit A."/>
            <person name="Patnaik S."/>
            <person name="Meher P.K."/>
            <person name="Jayasankar P."/>
            <person name="Koringa P.G."/>
            <person name="Patel N.V."/>
            <person name="Hinsu A.T."/>
            <person name="Kumar R."/>
            <person name="Pandey M."/>
            <person name="Agarwal S."/>
            <person name="Srivastava S."/>
            <person name="Singh M."/>
            <person name="Iquebal M.A."/>
            <person name="Jaiswal S."/>
            <person name="Angadi U.B."/>
            <person name="Kumar N."/>
            <person name="Raza M."/>
            <person name="Shah T.M."/>
            <person name="Rai A."/>
            <person name="Jena J.K."/>
        </authorList>
    </citation>
    <scope>NUCLEOTIDE SEQUENCE [LARGE SCALE GENOMIC DNA]</scope>
    <source>
        <strain evidence="5">DASCIFA01</strain>
        <tissue evidence="5">Testis</tissue>
    </source>
</reference>
<keyword evidence="6" id="KW-1185">Reference proteome</keyword>
<dbReference type="STRING" id="84645.A0A498MLZ2"/>